<proteinExistence type="predicted"/>
<evidence type="ECO:0000313" key="1">
    <source>
        <dbReference type="EMBL" id="JAS74119.1"/>
    </source>
</evidence>
<feature type="non-terminal residue" evidence="1">
    <location>
        <position position="1"/>
    </location>
</feature>
<reference evidence="1" key="1">
    <citation type="submission" date="2015-11" db="EMBL/GenBank/DDBJ databases">
        <title>De novo transcriptome assembly of four potential Pierce s Disease insect vectors from Arizona vineyards.</title>
        <authorList>
            <person name="Tassone E.E."/>
        </authorList>
    </citation>
    <scope>NUCLEOTIDE SEQUENCE</scope>
</reference>
<gene>
    <name evidence="1" type="ORF">g.11136</name>
</gene>
<protein>
    <submittedName>
        <fullName evidence="1">Uncharacterized protein</fullName>
    </submittedName>
</protein>
<dbReference type="AlphaFoldDB" id="A0A1B6HHK2"/>
<organism evidence="1">
    <name type="scientific">Homalodisca liturata</name>
    <dbReference type="NCBI Taxonomy" id="320908"/>
    <lineage>
        <taxon>Eukaryota</taxon>
        <taxon>Metazoa</taxon>
        <taxon>Ecdysozoa</taxon>
        <taxon>Arthropoda</taxon>
        <taxon>Hexapoda</taxon>
        <taxon>Insecta</taxon>
        <taxon>Pterygota</taxon>
        <taxon>Neoptera</taxon>
        <taxon>Paraneoptera</taxon>
        <taxon>Hemiptera</taxon>
        <taxon>Auchenorrhyncha</taxon>
        <taxon>Membracoidea</taxon>
        <taxon>Cicadellidae</taxon>
        <taxon>Cicadellinae</taxon>
        <taxon>Proconiini</taxon>
        <taxon>Homalodisca</taxon>
    </lineage>
</organism>
<name>A0A1B6HHK2_9HEMI</name>
<feature type="non-terminal residue" evidence="1">
    <location>
        <position position="154"/>
    </location>
</feature>
<dbReference type="EMBL" id="GECU01033587">
    <property type="protein sequence ID" value="JAS74119.1"/>
    <property type="molecule type" value="Transcribed_RNA"/>
</dbReference>
<accession>A0A1B6HHK2</accession>
<sequence length="154" mass="17407">TVDQTYNIVRVVNVTGPYQNGWQSEMTALRLRGHLVDPGYLRRNTWASGYPEWTLEKDPLSAVWRGCPGEGGQLPARLCDCRPDVQHCEGCQRHGSIPERLAVGDDGTASPRLSSRSGISTSEYMGIRMSRMEIHGHRTKEWLIKRMRGYCSMI</sequence>